<dbReference type="PANTHER" id="PTHR43065:SF42">
    <property type="entry name" value="TWO-COMPONENT SENSOR PPRA"/>
    <property type="match status" value="1"/>
</dbReference>
<dbReference type="Gene3D" id="3.40.50.2300">
    <property type="match status" value="1"/>
</dbReference>
<comment type="catalytic activity">
    <reaction evidence="1">
        <text>ATP + protein L-histidine = ADP + protein N-phospho-L-histidine.</text>
        <dbReference type="EC" id="2.7.13.3"/>
    </reaction>
</comment>
<feature type="domain" description="PAS" evidence="12">
    <location>
        <begin position="127"/>
        <end position="197"/>
    </location>
</feature>
<dbReference type="EC" id="2.7.13.3" evidence="2"/>
<dbReference type="InterPro" id="IPR004358">
    <property type="entry name" value="Sig_transdc_His_kin-like_C"/>
</dbReference>
<evidence type="ECO:0000256" key="9">
    <source>
        <dbReference type="PROSITE-ProRule" id="PRU00169"/>
    </source>
</evidence>
<dbReference type="InterPro" id="IPR000014">
    <property type="entry name" value="PAS"/>
</dbReference>
<evidence type="ECO:0000256" key="4">
    <source>
        <dbReference type="ARBA" id="ARBA00022679"/>
    </source>
</evidence>
<evidence type="ECO:0000259" key="10">
    <source>
        <dbReference type="PROSITE" id="PS50109"/>
    </source>
</evidence>
<name>A0A7C4MPA7_9BACT</name>
<dbReference type="EMBL" id="DSUH01000062">
    <property type="protein sequence ID" value="HGU31745.1"/>
    <property type="molecule type" value="Genomic_DNA"/>
</dbReference>
<dbReference type="InterPro" id="IPR035965">
    <property type="entry name" value="PAS-like_dom_sf"/>
</dbReference>
<keyword evidence="7" id="KW-0067">ATP-binding</keyword>
<dbReference type="InterPro" id="IPR011006">
    <property type="entry name" value="CheY-like_superfamily"/>
</dbReference>
<dbReference type="SUPFAM" id="SSF55785">
    <property type="entry name" value="PYP-like sensor domain (PAS domain)"/>
    <property type="match status" value="1"/>
</dbReference>
<protein>
    <recommendedName>
        <fullName evidence="2">histidine kinase</fullName>
        <ecNumber evidence="2">2.7.13.3</ecNumber>
    </recommendedName>
</protein>
<reference evidence="13" key="1">
    <citation type="journal article" date="2020" name="mSystems">
        <title>Genome- and Community-Level Interaction Insights into Carbon Utilization and Element Cycling Functions of Hydrothermarchaeota in Hydrothermal Sediment.</title>
        <authorList>
            <person name="Zhou Z."/>
            <person name="Liu Y."/>
            <person name="Xu W."/>
            <person name="Pan J."/>
            <person name="Luo Z.H."/>
            <person name="Li M."/>
        </authorList>
    </citation>
    <scope>NUCLEOTIDE SEQUENCE [LARGE SCALE GENOMIC DNA]</scope>
    <source>
        <strain evidence="13">SpSt-477</strain>
    </source>
</reference>
<dbReference type="PANTHER" id="PTHR43065">
    <property type="entry name" value="SENSOR HISTIDINE KINASE"/>
    <property type="match status" value="1"/>
</dbReference>
<dbReference type="SMART" id="SM00388">
    <property type="entry name" value="HisKA"/>
    <property type="match status" value="1"/>
</dbReference>
<dbReference type="SMART" id="SM00091">
    <property type="entry name" value="PAS"/>
    <property type="match status" value="2"/>
</dbReference>
<evidence type="ECO:0000256" key="8">
    <source>
        <dbReference type="ARBA" id="ARBA00023012"/>
    </source>
</evidence>
<dbReference type="Pfam" id="PF02518">
    <property type="entry name" value="HATPase_c"/>
    <property type="match status" value="1"/>
</dbReference>
<feature type="modified residue" description="4-aspartylphosphate" evidence="9">
    <location>
        <position position="567"/>
    </location>
</feature>
<dbReference type="InterPro" id="IPR036890">
    <property type="entry name" value="HATPase_C_sf"/>
</dbReference>
<dbReference type="SUPFAM" id="SSF52172">
    <property type="entry name" value="CheY-like"/>
    <property type="match status" value="1"/>
</dbReference>
<dbReference type="CDD" id="cd00082">
    <property type="entry name" value="HisKA"/>
    <property type="match status" value="1"/>
</dbReference>
<dbReference type="PROSITE" id="PS50112">
    <property type="entry name" value="PAS"/>
    <property type="match status" value="1"/>
</dbReference>
<keyword evidence="5" id="KW-0547">Nucleotide-binding</keyword>
<dbReference type="SUPFAM" id="SSF55874">
    <property type="entry name" value="ATPase domain of HSP90 chaperone/DNA topoisomerase II/histidine kinase"/>
    <property type="match status" value="1"/>
</dbReference>
<keyword evidence="8" id="KW-0902">Two-component regulatory system</keyword>
<dbReference type="PROSITE" id="PS50109">
    <property type="entry name" value="HIS_KIN"/>
    <property type="match status" value="1"/>
</dbReference>
<comment type="caution">
    <text evidence="13">The sequence shown here is derived from an EMBL/GenBank/DDBJ whole genome shotgun (WGS) entry which is preliminary data.</text>
</comment>
<dbReference type="CDD" id="cd00130">
    <property type="entry name" value="PAS"/>
    <property type="match status" value="1"/>
</dbReference>
<feature type="domain" description="Response regulatory" evidence="11">
    <location>
        <begin position="516"/>
        <end position="632"/>
    </location>
</feature>
<evidence type="ECO:0000259" key="11">
    <source>
        <dbReference type="PROSITE" id="PS50110"/>
    </source>
</evidence>
<dbReference type="InterPro" id="IPR036097">
    <property type="entry name" value="HisK_dim/P_sf"/>
</dbReference>
<evidence type="ECO:0000259" key="12">
    <source>
        <dbReference type="PROSITE" id="PS50112"/>
    </source>
</evidence>
<evidence type="ECO:0000313" key="13">
    <source>
        <dbReference type="EMBL" id="HGU31745.1"/>
    </source>
</evidence>
<gene>
    <name evidence="13" type="ORF">ENS29_02690</name>
</gene>
<keyword evidence="3 9" id="KW-0597">Phosphoprotein</keyword>
<sequence>MEQDVFRMMMETLDTPVYVTDVETNKVLYANAALKKRMPVDPVGQVCWKGFHPGSSGPCSFCSASKPLDPKRILENVSVWDRLDVREERWYRHINRVLAMPDGRLVRFDIAFDVHDKVQGEVKLREQMAFYDQLIENSPVAIVISGLDGNIVRINQEFTRLFGYTLEEVRGKNVSALLAPEGLEKEAHTLRSQIAEGQRIHVETKRKNKLGQSIDVAVTGSPLLSANRLVGIQAVYMDISSRKEAEMEKARLEIQLIQAQKMEALGVLAGGIAHDFNNILGAIMGFGQMALMDAQKGIPKPHDIAQILKSAERAKQLVKQILMFSRRVSPELRLIQLNDVIRQSLILLERTLPKNVIIEQNLQPDLGLIHADPTQIDQIIMNLGTNAADAMPNGGVLRYETRMEQVEENRQYNGLKMNPGSYVVLRVSDTGCGMDDKTVRHIFDPFFTTKGVGKGTGLGLSTVFGIVKGHSGYIQCISKPGKGTIFDLYFPAQSGREEVCDIIVEPVLVNENDHRTILVVDDDPFIREFCQEILDRLGYHVITCESGEEAVQIYRSKQEPIDLVILDLGMPGMGGYACLQQLLKIDPHVKVLIASGYGPIGHSERAIEAGAKGYIAKPYRMEELNKAIQKILR</sequence>
<evidence type="ECO:0000256" key="6">
    <source>
        <dbReference type="ARBA" id="ARBA00022777"/>
    </source>
</evidence>
<dbReference type="Gene3D" id="3.30.565.10">
    <property type="entry name" value="Histidine kinase-like ATPase, C-terminal domain"/>
    <property type="match status" value="1"/>
</dbReference>
<dbReference type="GO" id="GO:0006355">
    <property type="term" value="P:regulation of DNA-templated transcription"/>
    <property type="evidence" value="ECO:0007669"/>
    <property type="project" value="InterPro"/>
</dbReference>
<dbReference type="InterPro" id="IPR001789">
    <property type="entry name" value="Sig_transdc_resp-reg_receiver"/>
</dbReference>
<dbReference type="InterPro" id="IPR003594">
    <property type="entry name" value="HATPase_dom"/>
</dbReference>
<dbReference type="GO" id="GO:0000155">
    <property type="term" value="F:phosphorelay sensor kinase activity"/>
    <property type="evidence" value="ECO:0007669"/>
    <property type="project" value="InterPro"/>
</dbReference>
<organism evidence="13">
    <name type="scientific">Desulfatirhabdium butyrativorans</name>
    <dbReference type="NCBI Taxonomy" id="340467"/>
    <lineage>
        <taxon>Bacteria</taxon>
        <taxon>Pseudomonadati</taxon>
        <taxon>Thermodesulfobacteriota</taxon>
        <taxon>Desulfobacteria</taxon>
        <taxon>Desulfobacterales</taxon>
        <taxon>Desulfatirhabdiaceae</taxon>
        <taxon>Desulfatirhabdium</taxon>
    </lineage>
</organism>
<keyword evidence="4" id="KW-0808">Transferase</keyword>
<dbReference type="Pfam" id="PF00512">
    <property type="entry name" value="HisKA"/>
    <property type="match status" value="1"/>
</dbReference>
<evidence type="ECO:0000256" key="2">
    <source>
        <dbReference type="ARBA" id="ARBA00012438"/>
    </source>
</evidence>
<dbReference type="Pfam" id="PF00072">
    <property type="entry name" value="Response_reg"/>
    <property type="match status" value="1"/>
</dbReference>
<dbReference type="PROSITE" id="PS50110">
    <property type="entry name" value="RESPONSE_REGULATORY"/>
    <property type="match status" value="1"/>
</dbReference>
<dbReference type="NCBIfam" id="TIGR00229">
    <property type="entry name" value="sensory_box"/>
    <property type="match status" value="1"/>
</dbReference>
<feature type="domain" description="Histidine kinase" evidence="10">
    <location>
        <begin position="271"/>
        <end position="494"/>
    </location>
</feature>
<dbReference type="Gene3D" id="1.10.287.130">
    <property type="match status" value="1"/>
</dbReference>
<accession>A0A7C4MPA7</accession>
<dbReference type="GO" id="GO:0005524">
    <property type="term" value="F:ATP binding"/>
    <property type="evidence" value="ECO:0007669"/>
    <property type="project" value="UniProtKB-KW"/>
</dbReference>
<evidence type="ECO:0000256" key="3">
    <source>
        <dbReference type="ARBA" id="ARBA00022553"/>
    </source>
</evidence>
<evidence type="ECO:0000256" key="7">
    <source>
        <dbReference type="ARBA" id="ARBA00022840"/>
    </source>
</evidence>
<dbReference type="Gene3D" id="3.30.450.20">
    <property type="entry name" value="PAS domain"/>
    <property type="match status" value="1"/>
</dbReference>
<dbReference type="SMART" id="SM00387">
    <property type="entry name" value="HATPase_c"/>
    <property type="match status" value="1"/>
</dbReference>
<dbReference type="SMART" id="SM00448">
    <property type="entry name" value="REC"/>
    <property type="match status" value="1"/>
</dbReference>
<dbReference type="SUPFAM" id="SSF47384">
    <property type="entry name" value="Homodimeric domain of signal transducing histidine kinase"/>
    <property type="match status" value="1"/>
</dbReference>
<dbReference type="PRINTS" id="PR00344">
    <property type="entry name" value="BCTRLSENSOR"/>
</dbReference>
<dbReference type="InterPro" id="IPR003661">
    <property type="entry name" value="HisK_dim/P_dom"/>
</dbReference>
<evidence type="ECO:0000256" key="5">
    <source>
        <dbReference type="ARBA" id="ARBA00022741"/>
    </source>
</evidence>
<dbReference type="Pfam" id="PF00989">
    <property type="entry name" value="PAS"/>
    <property type="match status" value="1"/>
</dbReference>
<dbReference type="AlphaFoldDB" id="A0A7C4MPA7"/>
<dbReference type="CDD" id="cd00156">
    <property type="entry name" value="REC"/>
    <property type="match status" value="1"/>
</dbReference>
<dbReference type="InterPro" id="IPR005467">
    <property type="entry name" value="His_kinase_dom"/>
</dbReference>
<evidence type="ECO:0000256" key="1">
    <source>
        <dbReference type="ARBA" id="ARBA00000085"/>
    </source>
</evidence>
<keyword evidence="6" id="KW-0418">Kinase</keyword>
<proteinExistence type="predicted"/>
<dbReference type="InterPro" id="IPR013767">
    <property type="entry name" value="PAS_fold"/>
</dbReference>